<dbReference type="InterPro" id="IPR001296">
    <property type="entry name" value="Glyco_trans_1"/>
</dbReference>
<dbReference type="SUPFAM" id="SSF53756">
    <property type="entry name" value="UDP-Glycosyltransferase/glycogen phosphorylase"/>
    <property type="match status" value="1"/>
</dbReference>
<dbReference type="GO" id="GO:0016757">
    <property type="term" value="F:glycosyltransferase activity"/>
    <property type="evidence" value="ECO:0007669"/>
    <property type="project" value="UniProtKB-KW"/>
</dbReference>
<protein>
    <submittedName>
        <fullName evidence="5">Glycosyltransferase</fullName>
        <ecNumber evidence="5">2.4.-.-</ecNumber>
    </submittedName>
</protein>
<feature type="domain" description="Glycosyltransferase subfamily 4-like N-terminal" evidence="4">
    <location>
        <begin position="12"/>
        <end position="166"/>
    </location>
</feature>
<dbReference type="EC" id="2.4.-.-" evidence="5"/>
<name>A0ABV7APZ7_9GAMM</name>
<dbReference type="EMBL" id="JBHRSJ010000007">
    <property type="protein sequence ID" value="MFC2971549.1"/>
    <property type="molecule type" value="Genomic_DNA"/>
</dbReference>
<keyword evidence="2 5" id="KW-0808">Transferase</keyword>
<evidence type="ECO:0000313" key="6">
    <source>
        <dbReference type="Proteomes" id="UP001595457"/>
    </source>
</evidence>
<dbReference type="Pfam" id="PF00534">
    <property type="entry name" value="Glycos_transf_1"/>
    <property type="match status" value="1"/>
</dbReference>
<keyword evidence="1 5" id="KW-0328">Glycosyltransferase</keyword>
<dbReference type="Pfam" id="PF13439">
    <property type="entry name" value="Glyco_transf_4"/>
    <property type="match status" value="1"/>
</dbReference>
<dbReference type="InterPro" id="IPR028098">
    <property type="entry name" value="Glyco_trans_4-like_N"/>
</dbReference>
<evidence type="ECO:0000256" key="1">
    <source>
        <dbReference type="ARBA" id="ARBA00022676"/>
    </source>
</evidence>
<evidence type="ECO:0000259" key="3">
    <source>
        <dbReference type="Pfam" id="PF00534"/>
    </source>
</evidence>
<evidence type="ECO:0000256" key="2">
    <source>
        <dbReference type="ARBA" id="ARBA00022679"/>
    </source>
</evidence>
<keyword evidence="6" id="KW-1185">Reference proteome</keyword>
<evidence type="ECO:0000313" key="5">
    <source>
        <dbReference type="EMBL" id="MFC2971549.1"/>
    </source>
</evidence>
<feature type="domain" description="Glycosyl transferase family 1" evidence="3">
    <location>
        <begin position="175"/>
        <end position="341"/>
    </location>
</feature>
<dbReference type="PANTHER" id="PTHR12526">
    <property type="entry name" value="GLYCOSYLTRANSFERASE"/>
    <property type="match status" value="1"/>
</dbReference>
<evidence type="ECO:0000259" key="4">
    <source>
        <dbReference type="Pfam" id="PF13439"/>
    </source>
</evidence>
<accession>A0ABV7APZ7</accession>
<proteinExistence type="predicted"/>
<reference evidence="6" key="1">
    <citation type="journal article" date="2019" name="Int. J. Syst. Evol. Microbiol.">
        <title>The Global Catalogue of Microorganisms (GCM) 10K type strain sequencing project: providing services to taxonomists for standard genome sequencing and annotation.</title>
        <authorList>
            <consortium name="The Broad Institute Genomics Platform"/>
            <consortium name="The Broad Institute Genome Sequencing Center for Infectious Disease"/>
            <person name="Wu L."/>
            <person name="Ma J."/>
        </authorList>
    </citation>
    <scope>NUCLEOTIDE SEQUENCE [LARGE SCALE GENOMIC DNA]</scope>
    <source>
        <strain evidence="6">KCTC 62195</strain>
    </source>
</reference>
<dbReference type="PANTHER" id="PTHR12526:SF510">
    <property type="entry name" value="D-INOSITOL 3-PHOSPHATE GLYCOSYLTRANSFERASE"/>
    <property type="match status" value="1"/>
</dbReference>
<gene>
    <name evidence="5" type="ORF">ACFOJE_04890</name>
</gene>
<dbReference type="RefSeq" id="WP_377813149.1">
    <property type="nucleotide sequence ID" value="NZ_JBHRSJ010000007.1"/>
</dbReference>
<dbReference type="Gene3D" id="3.40.50.2000">
    <property type="entry name" value="Glycogen Phosphorylase B"/>
    <property type="match status" value="2"/>
</dbReference>
<organism evidence="5 6">
    <name type="scientific">Azotobacter bryophylli</name>
    <dbReference type="NCBI Taxonomy" id="1986537"/>
    <lineage>
        <taxon>Bacteria</taxon>
        <taxon>Pseudomonadati</taxon>
        <taxon>Pseudomonadota</taxon>
        <taxon>Gammaproteobacteria</taxon>
        <taxon>Pseudomonadales</taxon>
        <taxon>Pseudomonadaceae</taxon>
        <taxon>Azotobacter</taxon>
    </lineage>
</organism>
<dbReference type="Proteomes" id="UP001595457">
    <property type="component" value="Unassembled WGS sequence"/>
</dbReference>
<sequence>MKILLVVTGLGVGGAERVVTSLADSFAGRGHEVVIAYLTGRALLRPRCRQIRVVDLQVDSAYTLARAYLRLRQLIKAFEPDIVHSHMVHANLLARLLRLSVGIPRVISSAHSTHEGGRLRMALYRLTDRLADISTNVSDAAVEAFVARRAVPPGRMITVHNGISTDEFRYSEFYRQELREELGLAPDCPLILAVGRLYEAKDYPTLLAALGRLGPDAPDFRVLIVGDGPLRARLVAQAEALGLAGRLRFLGVRSDVARLMTAADIFVLSSAWEGFGLVVAEAMACQRVVVATDSGGVKEVLGDAGGLVPARDPEALARGLRWALGLSERERAMLGERARRRVQERFSLDAAAARWLALYAGSTGLA</sequence>
<comment type="caution">
    <text evidence="5">The sequence shown here is derived from an EMBL/GenBank/DDBJ whole genome shotgun (WGS) entry which is preliminary data.</text>
</comment>